<feature type="domain" description="Large ribosomal subunit protein uL24 C-terminal" evidence="8">
    <location>
        <begin position="39"/>
        <end position="90"/>
    </location>
</feature>
<comment type="subunit">
    <text evidence="5">Part of the 50S ribosomal subunit.</text>
</comment>
<dbReference type="NCBIfam" id="TIGR01079">
    <property type="entry name" value="rplX_bact"/>
    <property type="match status" value="1"/>
</dbReference>
<evidence type="ECO:0000256" key="3">
    <source>
        <dbReference type="ARBA" id="ARBA00023274"/>
    </source>
</evidence>
<comment type="similarity">
    <text evidence="1 5 6">Belongs to the universal ribosomal protein uL24 family.</text>
</comment>
<dbReference type="SUPFAM" id="SSF50104">
    <property type="entry name" value="Translation proteins SH3-like domain"/>
    <property type="match status" value="1"/>
</dbReference>
<keyword evidence="3 5" id="KW-0687">Ribonucleoprotein</keyword>
<dbReference type="InterPro" id="IPR041988">
    <property type="entry name" value="Ribosomal_uL24_KOW"/>
</dbReference>
<sequence>MKNKWIKQGDTVLVIAGNDKGKSGEVLARKQERILIRGVNMRKKHMKAKKQGQKSDIVEIELPIHISNVAICNSNGEKIKLGVSFKKGSKEKELVIVGSGKNESFRKLR</sequence>
<dbReference type="HAMAP" id="MF_01326_B">
    <property type="entry name" value="Ribosomal_uL24_B"/>
    <property type="match status" value="1"/>
</dbReference>
<dbReference type="PANTHER" id="PTHR12903">
    <property type="entry name" value="MITOCHONDRIAL RIBOSOMAL PROTEIN L24"/>
    <property type="match status" value="1"/>
</dbReference>
<evidence type="ECO:0000256" key="2">
    <source>
        <dbReference type="ARBA" id="ARBA00022980"/>
    </source>
</evidence>
<protein>
    <recommendedName>
        <fullName evidence="4 5">Large ribosomal subunit protein uL24</fullName>
    </recommendedName>
</protein>
<evidence type="ECO:0000256" key="4">
    <source>
        <dbReference type="ARBA" id="ARBA00035206"/>
    </source>
</evidence>
<comment type="function">
    <text evidence="5">One of the proteins that surrounds the polypeptide exit tunnel on the outside of the subunit.</text>
</comment>
<keyword evidence="5" id="KW-0694">RNA-binding</keyword>
<dbReference type="GO" id="GO:0003735">
    <property type="term" value="F:structural constituent of ribosome"/>
    <property type="evidence" value="ECO:0007669"/>
    <property type="project" value="InterPro"/>
</dbReference>
<evidence type="ECO:0000259" key="8">
    <source>
        <dbReference type="Pfam" id="PF17136"/>
    </source>
</evidence>
<dbReference type="PROSITE" id="PS01108">
    <property type="entry name" value="RIBOSOMAL_L24"/>
    <property type="match status" value="1"/>
</dbReference>
<dbReference type="InterPro" id="IPR003256">
    <property type="entry name" value="Ribosomal_uL24"/>
</dbReference>
<dbReference type="InterPro" id="IPR005824">
    <property type="entry name" value="KOW"/>
</dbReference>
<dbReference type="InterPro" id="IPR057264">
    <property type="entry name" value="Ribosomal_uL24_C"/>
</dbReference>
<dbReference type="AlphaFoldDB" id="A0A2A4X7B3"/>
<evidence type="ECO:0000259" key="7">
    <source>
        <dbReference type="Pfam" id="PF00467"/>
    </source>
</evidence>
<dbReference type="InterPro" id="IPR008991">
    <property type="entry name" value="Translation_prot_SH3-like_sf"/>
</dbReference>
<dbReference type="GO" id="GO:0019843">
    <property type="term" value="F:rRNA binding"/>
    <property type="evidence" value="ECO:0007669"/>
    <property type="project" value="UniProtKB-UniRule"/>
</dbReference>
<proteinExistence type="inferred from homology"/>
<keyword evidence="2 5" id="KW-0689">Ribosomal protein</keyword>
<evidence type="ECO:0000313" key="10">
    <source>
        <dbReference type="Proteomes" id="UP000218775"/>
    </source>
</evidence>
<keyword evidence="5" id="KW-0699">rRNA-binding</keyword>
<organism evidence="9 10">
    <name type="scientific">Aerophobetes bacterium</name>
    <dbReference type="NCBI Taxonomy" id="2030807"/>
    <lineage>
        <taxon>Bacteria</taxon>
        <taxon>Candidatus Aerophobota</taxon>
    </lineage>
</organism>
<evidence type="ECO:0000256" key="6">
    <source>
        <dbReference type="RuleBase" id="RU003477"/>
    </source>
</evidence>
<dbReference type="InterPro" id="IPR014722">
    <property type="entry name" value="Rib_uL2_dom2"/>
</dbReference>
<evidence type="ECO:0000313" key="9">
    <source>
        <dbReference type="EMBL" id="PCI78396.1"/>
    </source>
</evidence>
<dbReference type="GO" id="GO:0005840">
    <property type="term" value="C:ribosome"/>
    <property type="evidence" value="ECO:0007669"/>
    <property type="project" value="UniProtKB-KW"/>
</dbReference>
<evidence type="ECO:0000256" key="1">
    <source>
        <dbReference type="ARBA" id="ARBA00010618"/>
    </source>
</evidence>
<dbReference type="Proteomes" id="UP000218775">
    <property type="component" value="Unassembled WGS sequence"/>
</dbReference>
<reference evidence="10" key="1">
    <citation type="submission" date="2017-08" db="EMBL/GenBank/DDBJ databases">
        <title>A dynamic microbial community with high functional redundancy inhabits the cold, oxic subseafloor aquifer.</title>
        <authorList>
            <person name="Tully B.J."/>
            <person name="Wheat C.G."/>
            <person name="Glazer B.T."/>
            <person name="Huber J.A."/>
        </authorList>
    </citation>
    <scope>NUCLEOTIDE SEQUENCE [LARGE SCALE GENOMIC DNA]</scope>
</reference>
<dbReference type="GO" id="GO:1990904">
    <property type="term" value="C:ribonucleoprotein complex"/>
    <property type="evidence" value="ECO:0007669"/>
    <property type="project" value="UniProtKB-KW"/>
</dbReference>
<name>A0A2A4X7B3_UNCAE</name>
<feature type="domain" description="KOW" evidence="7">
    <location>
        <begin position="9"/>
        <end position="33"/>
    </location>
</feature>
<comment type="function">
    <text evidence="5">One of two assembly initiator proteins, it binds directly to the 5'-end of the 23S rRNA, where it nucleates assembly of the 50S subunit.</text>
</comment>
<dbReference type="InterPro" id="IPR005825">
    <property type="entry name" value="Ribosomal_uL24_CS"/>
</dbReference>
<gene>
    <name evidence="5 9" type="primary">rplX</name>
    <name evidence="9" type="ORF">COB21_00750</name>
</gene>
<dbReference type="Pfam" id="PF00467">
    <property type="entry name" value="KOW"/>
    <property type="match status" value="1"/>
</dbReference>
<dbReference type="CDD" id="cd06089">
    <property type="entry name" value="KOW_RPL26"/>
    <property type="match status" value="1"/>
</dbReference>
<dbReference type="Pfam" id="PF17136">
    <property type="entry name" value="ribosomal_L24"/>
    <property type="match status" value="1"/>
</dbReference>
<dbReference type="Gene3D" id="2.30.30.30">
    <property type="match status" value="1"/>
</dbReference>
<dbReference type="GO" id="GO:0006412">
    <property type="term" value="P:translation"/>
    <property type="evidence" value="ECO:0007669"/>
    <property type="project" value="UniProtKB-UniRule"/>
</dbReference>
<accession>A0A2A4X7B3</accession>
<comment type="caution">
    <text evidence="9">The sequence shown here is derived from an EMBL/GenBank/DDBJ whole genome shotgun (WGS) entry which is preliminary data.</text>
</comment>
<evidence type="ECO:0000256" key="5">
    <source>
        <dbReference type="HAMAP-Rule" id="MF_01326"/>
    </source>
</evidence>
<dbReference type="EMBL" id="NVUK01000006">
    <property type="protein sequence ID" value="PCI78396.1"/>
    <property type="molecule type" value="Genomic_DNA"/>
</dbReference>